<feature type="transmembrane region" description="Helical" evidence="1">
    <location>
        <begin position="12"/>
        <end position="29"/>
    </location>
</feature>
<dbReference type="EMBL" id="PVWJ01000100">
    <property type="protein sequence ID" value="PSB01556.1"/>
    <property type="molecule type" value="Genomic_DNA"/>
</dbReference>
<reference evidence="2 3" key="2">
    <citation type="submission" date="2018-03" db="EMBL/GenBank/DDBJ databases">
        <title>The ancient ancestry and fast evolution of plastids.</title>
        <authorList>
            <person name="Moore K.R."/>
            <person name="Magnabosco C."/>
            <person name="Momper L."/>
            <person name="Gold D.A."/>
            <person name="Bosak T."/>
            <person name="Fournier G.P."/>
        </authorList>
    </citation>
    <scope>NUCLEOTIDE SEQUENCE [LARGE SCALE GENOMIC DNA]</scope>
    <source>
        <strain evidence="2 3">CCAP 1448/3</strain>
    </source>
</reference>
<name>A0A2T1BZV7_9CYAN</name>
<protein>
    <submittedName>
        <fullName evidence="2">Uncharacterized protein</fullName>
    </submittedName>
</protein>
<evidence type="ECO:0000313" key="3">
    <source>
        <dbReference type="Proteomes" id="UP000238762"/>
    </source>
</evidence>
<evidence type="ECO:0000256" key="1">
    <source>
        <dbReference type="SAM" id="Phobius"/>
    </source>
</evidence>
<dbReference type="AlphaFoldDB" id="A0A2T1BZV7"/>
<accession>A0A2T1BZV7</accession>
<keyword evidence="3" id="KW-1185">Reference proteome</keyword>
<proteinExistence type="predicted"/>
<keyword evidence="1" id="KW-0472">Membrane</keyword>
<sequence length="229" mass="26457">MGSLQVVKQRHKILIILFIASSIFGYIYYQNPRKSSVYLPSNYQIYSKFPLDHTTYSSVKPELNNLNYQPVELWNGRLILPTLSQVGKNKFVFFEVENAPQKYLNLVGQTVKLEWVNSQNIKGYFNTVTRDVEFTKATVDSQNAGNLHPERLNRRHQVNPLQSLAGARPNDDVFVKLEEPINVSENGKTYTLKIDREPIQVTGKQYALVTILRQNKLGQDKFLVRHFEP</sequence>
<evidence type="ECO:0000313" key="2">
    <source>
        <dbReference type="EMBL" id="PSB01556.1"/>
    </source>
</evidence>
<organism evidence="2 3">
    <name type="scientific">Merismopedia glauca CCAP 1448/3</name>
    <dbReference type="NCBI Taxonomy" id="1296344"/>
    <lineage>
        <taxon>Bacteria</taxon>
        <taxon>Bacillati</taxon>
        <taxon>Cyanobacteriota</taxon>
        <taxon>Cyanophyceae</taxon>
        <taxon>Synechococcales</taxon>
        <taxon>Merismopediaceae</taxon>
        <taxon>Merismopedia</taxon>
    </lineage>
</organism>
<reference evidence="2 3" key="1">
    <citation type="submission" date="2018-02" db="EMBL/GenBank/DDBJ databases">
        <authorList>
            <person name="Cohen D.B."/>
            <person name="Kent A.D."/>
        </authorList>
    </citation>
    <scope>NUCLEOTIDE SEQUENCE [LARGE SCALE GENOMIC DNA]</scope>
    <source>
        <strain evidence="2 3">CCAP 1448/3</strain>
    </source>
</reference>
<gene>
    <name evidence="2" type="ORF">C7B64_17625</name>
</gene>
<keyword evidence="1" id="KW-1133">Transmembrane helix</keyword>
<dbReference type="Proteomes" id="UP000238762">
    <property type="component" value="Unassembled WGS sequence"/>
</dbReference>
<comment type="caution">
    <text evidence="2">The sequence shown here is derived from an EMBL/GenBank/DDBJ whole genome shotgun (WGS) entry which is preliminary data.</text>
</comment>
<keyword evidence="1" id="KW-0812">Transmembrane</keyword>